<proteinExistence type="predicted"/>
<feature type="transmembrane region" description="Helical" evidence="1">
    <location>
        <begin position="84"/>
        <end position="101"/>
    </location>
</feature>
<dbReference type="AlphaFoldDB" id="A0AB39RSK0"/>
<keyword evidence="1" id="KW-1133">Transmembrane helix</keyword>
<dbReference type="RefSeq" id="WP_369250866.1">
    <property type="nucleotide sequence ID" value="NZ_CP163443.1"/>
</dbReference>
<accession>A0AB39RSK0</accession>
<reference evidence="2" key="1">
    <citation type="submission" date="2024-07" db="EMBL/GenBank/DDBJ databases">
        <authorList>
            <person name="Yu S.T."/>
        </authorList>
    </citation>
    <scope>NUCLEOTIDE SEQUENCE</scope>
    <source>
        <strain evidence="2">R41</strain>
    </source>
</reference>
<keyword evidence="1" id="KW-0472">Membrane</keyword>
<feature type="transmembrane region" description="Helical" evidence="1">
    <location>
        <begin position="108"/>
        <end position="126"/>
    </location>
</feature>
<keyword evidence="1" id="KW-0812">Transmembrane</keyword>
<name>A0AB39RSK0_9ACTN</name>
<sequence length="251" mass="27078">MSEDAQGSRVLDWIAENSSRQQRDPERDQDNRTVGRLRLGVGVIGITLPPAVPLGNEILQALGSKTAIMPGSISGSYYTGTRNVFVGSLCALGVFLICYRYNKRDDYFSSAAGVFALAVAFLPTSPDDHPSARQEAVGVIHLVCAALLLLMLATFCIMSFWDPAPTDKRHVNRLYLAAGAAIVAFTAIAGIAQLTKWGADWTFTSVYLCETLAVWAFGIAWLTAALEMGALRFGAPSPRTRLSADPVRHSP</sequence>
<protein>
    <recommendedName>
        <fullName evidence="3">DUF998 domain-containing protein</fullName>
    </recommendedName>
</protein>
<feature type="transmembrane region" description="Helical" evidence="1">
    <location>
        <begin position="138"/>
        <end position="161"/>
    </location>
</feature>
<evidence type="ECO:0008006" key="3">
    <source>
        <dbReference type="Google" id="ProtNLM"/>
    </source>
</evidence>
<organism evidence="2">
    <name type="scientific">Streptomyces sp. R41</name>
    <dbReference type="NCBI Taxonomy" id="3238632"/>
    <lineage>
        <taxon>Bacteria</taxon>
        <taxon>Bacillati</taxon>
        <taxon>Actinomycetota</taxon>
        <taxon>Actinomycetes</taxon>
        <taxon>Kitasatosporales</taxon>
        <taxon>Streptomycetaceae</taxon>
        <taxon>Streptomyces</taxon>
    </lineage>
</organism>
<evidence type="ECO:0000313" key="2">
    <source>
        <dbReference type="EMBL" id="XDQ57805.1"/>
    </source>
</evidence>
<gene>
    <name evidence="2" type="ORF">AB5J53_42200</name>
</gene>
<evidence type="ECO:0000256" key="1">
    <source>
        <dbReference type="SAM" id="Phobius"/>
    </source>
</evidence>
<feature type="transmembrane region" description="Helical" evidence="1">
    <location>
        <begin position="212"/>
        <end position="231"/>
    </location>
</feature>
<dbReference type="EMBL" id="CP163443">
    <property type="protein sequence ID" value="XDQ57805.1"/>
    <property type="molecule type" value="Genomic_DNA"/>
</dbReference>
<feature type="transmembrane region" description="Helical" evidence="1">
    <location>
        <begin position="173"/>
        <end position="192"/>
    </location>
</feature>